<name>A0A182V8A7_ANOME</name>
<protein>
    <submittedName>
        <fullName evidence="2">Uncharacterized protein</fullName>
    </submittedName>
</protein>
<feature type="region of interest" description="Disordered" evidence="1">
    <location>
        <begin position="32"/>
        <end position="122"/>
    </location>
</feature>
<keyword evidence="3" id="KW-1185">Reference proteome</keyword>
<feature type="compositionally biased region" description="Basic and acidic residues" evidence="1">
    <location>
        <begin position="52"/>
        <end position="65"/>
    </location>
</feature>
<dbReference type="STRING" id="30066.A0A182V8A7"/>
<evidence type="ECO:0000313" key="3">
    <source>
        <dbReference type="Proteomes" id="UP000075903"/>
    </source>
</evidence>
<evidence type="ECO:0000256" key="1">
    <source>
        <dbReference type="SAM" id="MobiDB-lite"/>
    </source>
</evidence>
<proteinExistence type="predicted"/>
<feature type="compositionally biased region" description="Basic and acidic residues" evidence="1">
    <location>
        <begin position="101"/>
        <end position="119"/>
    </location>
</feature>
<dbReference type="VEuPathDB" id="VectorBase:AMEM010571"/>
<evidence type="ECO:0000313" key="2">
    <source>
        <dbReference type="EnsemblMetazoa" id="AMEM010571-PA"/>
    </source>
</evidence>
<dbReference type="AlphaFoldDB" id="A0A182V8A7"/>
<dbReference type="EnsemblMetazoa" id="AMEM010571-RA">
    <property type="protein sequence ID" value="AMEM010571-PA"/>
    <property type="gene ID" value="AMEM010571"/>
</dbReference>
<dbReference type="Proteomes" id="UP000075903">
    <property type="component" value="Unassembled WGS sequence"/>
</dbReference>
<organism evidence="2 3">
    <name type="scientific">Anopheles merus</name>
    <name type="common">Mosquito</name>
    <dbReference type="NCBI Taxonomy" id="30066"/>
    <lineage>
        <taxon>Eukaryota</taxon>
        <taxon>Metazoa</taxon>
        <taxon>Ecdysozoa</taxon>
        <taxon>Arthropoda</taxon>
        <taxon>Hexapoda</taxon>
        <taxon>Insecta</taxon>
        <taxon>Pterygota</taxon>
        <taxon>Neoptera</taxon>
        <taxon>Endopterygota</taxon>
        <taxon>Diptera</taxon>
        <taxon>Nematocera</taxon>
        <taxon>Culicoidea</taxon>
        <taxon>Culicidae</taxon>
        <taxon>Anophelinae</taxon>
        <taxon>Anopheles</taxon>
    </lineage>
</organism>
<accession>A0A182V8A7</accession>
<reference evidence="2" key="1">
    <citation type="submission" date="2020-05" db="UniProtKB">
        <authorList>
            <consortium name="EnsemblMetazoa"/>
        </authorList>
    </citation>
    <scope>IDENTIFICATION</scope>
    <source>
        <strain evidence="2">MAF</strain>
    </source>
</reference>
<sequence>MFQSTRTGGTLTRWDGLERARGRGQVQLLLGDGMSRQGRDMHSTSGSSDGGGSRDDSSMVSDRRSWGMRSGQDGSMGSGQDGSVRRGQDGSMRSVSSVDGGVRDRTVRVGQHIRLDDGRGGQMTVRPATVRQESSFRNDGQGQDDCSYHALWVGEGTKVAVVAVVLALAVVSEAGVLPWGWPYAGLPAAYPVAAWPPAAIHAAYPTYAHPGAYLAAPHAAILAAPHAPAASVAHHAGVVPGATSVTATRGAAYLAVASGSTDLPYSPYDGYATEVVTGQVEPYPTKPPPYGR</sequence>